<feature type="transmembrane region" description="Helical" evidence="12">
    <location>
        <begin position="100"/>
        <end position="121"/>
    </location>
</feature>
<evidence type="ECO:0000313" key="15">
    <source>
        <dbReference type="Proteomes" id="UP001286313"/>
    </source>
</evidence>
<evidence type="ECO:0000256" key="12">
    <source>
        <dbReference type="SAM" id="Phobius"/>
    </source>
</evidence>
<feature type="region of interest" description="Disordered" evidence="11">
    <location>
        <begin position="347"/>
        <end position="367"/>
    </location>
</feature>
<dbReference type="PROSITE" id="PS50262">
    <property type="entry name" value="G_PROTEIN_RECEP_F1_2"/>
    <property type="match status" value="1"/>
</dbReference>
<dbReference type="SUPFAM" id="SSF81321">
    <property type="entry name" value="Family A G protein-coupled receptor-like"/>
    <property type="match status" value="1"/>
</dbReference>
<dbReference type="GO" id="GO:0004930">
    <property type="term" value="F:G protein-coupled receptor activity"/>
    <property type="evidence" value="ECO:0007669"/>
    <property type="project" value="UniProtKB-KW"/>
</dbReference>
<evidence type="ECO:0000256" key="11">
    <source>
        <dbReference type="SAM" id="MobiDB-lite"/>
    </source>
</evidence>
<dbReference type="PANTHER" id="PTHR24228:SF71">
    <property type="entry name" value="PROTEIN TRAPPED IN ENDODERM-1"/>
    <property type="match status" value="1"/>
</dbReference>
<dbReference type="GO" id="GO:0005886">
    <property type="term" value="C:plasma membrane"/>
    <property type="evidence" value="ECO:0007669"/>
    <property type="project" value="UniProtKB-SubCell"/>
</dbReference>
<dbReference type="Gene3D" id="1.20.1070.10">
    <property type="entry name" value="Rhodopsin 7-helix transmembrane proteins"/>
    <property type="match status" value="1"/>
</dbReference>
<feature type="transmembrane region" description="Helical" evidence="12">
    <location>
        <begin position="149"/>
        <end position="171"/>
    </location>
</feature>
<evidence type="ECO:0000256" key="4">
    <source>
        <dbReference type="ARBA" id="ARBA00022692"/>
    </source>
</evidence>
<keyword evidence="6 10" id="KW-0297">G-protein coupled receptor</keyword>
<dbReference type="EMBL" id="JAWQEG010001336">
    <property type="protein sequence ID" value="KAK3880254.1"/>
    <property type="molecule type" value="Genomic_DNA"/>
</dbReference>
<evidence type="ECO:0000256" key="3">
    <source>
        <dbReference type="ARBA" id="ARBA00022475"/>
    </source>
</evidence>
<gene>
    <name evidence="14" type="ORF">Pcinc_015235</name>
</gene>
<keyword evidence="3" id="KW-1003">Cell membrane</keyword>
<comment type="caution">
    <text evidence="14">The sequence shown here is derived from an EMBL/GenBank/DDBJ whole genome shotgun (WGS) entry which is preliminary data.</text>
</comment>
<feature type="transmembrane region" description="Helical" evidence="12">
    <location>
        <begin position="248"/>
        <end position="269"/>
    </location>
</feature>
<proteinExistence type="inferred from homology"/>
<feature type="non-terminal residue" evidence="14">
    <location>
        <position position="1"/>
    </location>
</feature>
<keyword evidence="9 10" id="KW-0807">Transducer</keyword>
<dbReference type="InterPro" id="IPR017452">
    <property type="entry name" value="GPCR_Rhodpsn_7TM"/>
</dbReference>
<dbReference type="PROSITE" id="PS00237">
    <property type="entry name" value="G_PROTEIN_RECEP_F1_1"/>
    <property type="match status" value="1"/>
</dbReference>
<dbReference type="Proteomes" id="UP001286313">
    <property type="component" value="Unassembled WGS sequence"/>
</dbReference>
<keyword evidence="15" id="KW-1185">Reference proteome</keyword>
<dbReference type="AlphaFoldDB" id="A0AAE1KPY7"/>
<dbReference type="SMART" id="SM01381">
    <property type="entry name" value="7TM_GPCR_Srsx"/>
    <property type="match status" value="1"/>
</dbReference>
<feature type="transmembrane region" description="Helical" evidence="12">
    <location>
        <begin position="21"/>
        <end position="42"/>
    </location>
</feature>
<organism evidence="14 15">
    <name type="scientific">Petrolisthes cinctipes</name>
    <name type="common">Flat porcelain crab</name>
    <dbReference type="NCBI Taxonomy" id="88211"/>
    <lineage>
        <taxon>Eukaryota</taxon>
        <taxon>Metazoa</taxon>
        <taxon>Ecdysozoa</taxon>
        <taxon>Arthropoda</taxon>
        <taxon>Crustacea</taxon>
        <taxon>Multicrustacea</taxon>
        <taxon>Malacostraca</taxon>
        <taxon>Eumalacostraca</taxon>
        <taxon>Eucarida</taxon>
        <taxon>Decapoda</taxon>
        <taxon>Pleocyemata</taxon>
        <taxon>Anomura</taxon>
        <taxon>Galatheoidea</taxon>
        <taxon>Porcellanidae</taxon>
        <taxon>Petrolisthes</taxon>
    </lineage>
</organism>
<dbReference type="Pfam" id="PF00001">
    <property type="entry name" value="7tm_1"/>
    <property type="match status" value="1"/>
</dbReference>
<evidence type="ECO:0000256" key="1">
    <source>
        <dbReference type="ARBA" id="ARBA00004651"/>
    </source>
</evidence>
<evidence type="ECO:0000256" key="6">
    <source>
        <dbReference type="ARBA" id="ARBA00023040"/>
    </source>
</evidence>
<evidence type="ECO:0000256" key="10">
    <source>
        <dbReference type="RuleBase" id="RU000688"/>
    </source>
</evidence>
<evidence type="ECO:0000256" key="8">
    <source>
        <dbReference type="ARBA" id="ARBA00023170"/>
    </source>
</evidence>
<dbReference type="FunFam" id="1.20.1070.10:FF:000312">
    <property type="entry name" value="protein trapped in endoderm-1"/>
    <property type="match status" value="1"/>
</dbReference>
<evidence type="ECO:0000256" key="2">
    <source>
        <dbReference type="ARBA" id="ARBA00010663"/>
    </source>
</evidence>
<evidence type="ECO:0000256" key="9">
    <source>
        <dbReference type="ARBA" id="ARBA00023224"/>
    </source>
</evidence>
<reference evidence="14" key="1">
    <citation type="submission" date="2023-10" db="EMBL/GenBank/DDBJ databases">
        <title>Genome assemblies of two species of porcelain crab, Petrolisthes cinctipes and Petrolisthes manimaculis (Anomura: Porcellanidae).</title>
        <authorList>
            <person name="Angst P."/>
        </authorList>
    </citation>
    <scope>NUCLEOTIDE SEQUENCE</scope>
    <source>
        <strain evidence="14">PB745_01</strain>
        <tissue evidence="14">Gill</tissue>
    </source>
</reference>
<feature type="transmembrane region" description="Helical" evidence="12">
    <location>
        <begin position="218"/>
        <end position="236"/>
    </location>
</feature>
<feature type="domain" description="G-protein coupled receptors family 1 profile" evidence="13">
    <location>
        <begin position="1"/>
        <end position="267"/>
    </location>
</feature>
<feature type="transmembrane region" description="Helical" evidence="12">
    <location>
        <begin position="62"/>
        <end position="80"/>
    </location>
</feature>
<feature type="compositionally biased region" description="Low complexity" evidence="11">
    <location>
        <begin position="348"/>
        <end position="367"/>
    </location>
</feature>
<evidence type="ECO:0000256" key="5">
    <source>
        <dbReference type="ARBA" id="ARBA00022989"/>
    </source>
</evidence>
<keyword evidence="7 12" id="KW-0472">Membrane</keyword>
<evidence type="ECO:0000313" key="14">
    <source>
        <dbReference type="EMBL" id="KAK3880254.1"/>
    </source>
</evidence>
<dbReference type="CDD" id="cd15210">
    <property type="entry name" value="7tmA_GPR84-like"/>
    <property type="match status" value="1"/>
</dbReference>
<comment type="similarity">
    <text evidence="2 10">Belongs to the G-protein coupled receptor 1 family.</text>
</comment>
<sequence>NLITIIALSRSDKLRAHATTAFVISLCVSDLLFCTINLPLTASRYIHESWVLGDALCSVFPFFFYGNVATSLLNMVAITVNRYILIGHHSVYERVYQRRYIYLMIALVWAFSFGIMVPPLVGAWGRLGLDPPTFSCTILRKAGESPKKFLFLFGFLLPMLAIIVCYTAIYIKVRQSRRKLATHANKTGGAGSGGGGGGTNFTLNIKIARKDDLRLTKMMMTIFLCFLMSFLPLMIVNVADDEVRVPSIHVVASVLAWASAVVNPFVYAVTNRQYRTAYRSAYRRLFCGGGGGGGGCCGAGGGGAGGSGAGGGGTGGRGSGGYGGGGGSNSSRTFITEFQFHASTGQVTTTTNNIHNNTTTSATTTTP</sequence>
<dbReference type="PRINTS" id="PR00237">
    <property type="entry name" value="GPCRRHODOPSN"/>
</dbReference>
<keyword evidence="4 10" id="KW-0812">Transmembrane</keyword>
<evidence type="ECO:0000256" key="7">
    <source>
        <dbReference type="ARBA" id="ARBA00023136"/>
    </source>
</evidence>
<keyword evidence="5 12" id="KW-1133">Transmembrane helix</keyword>
<accession>A0AAE1KPY7</accession>
<protein>
    <recommendedName>
        <fullName evidence="13">G-protein coupled receptors family 1 profile domain-containing protein</fullName>
    </recommendedName>
</protein>
<evidence type="ECO:0000259" key="13">
    <source>
        <dbReference type="PROSITE" id="PS50262"/>
    </source>
</evidence>
<dbReference type="PANTHER" id="PTHR24228">
    <property type="entry name" value="B2 BRADYKININ RECEPTOR/ANGIOTENSIN II RECEPTOR"/>
    <property type="match status" value="1"/>
</dbReference>
<comment type="subcellular location">
    <subcellularLocation>
        <location evidence="1">Cell membrane</location>
        <topology evidence="1">Multi-pass membrane protein</topology>
    </subcellularLocation>
</comment>
<dbReference type="InterPro" id="IPR000276">
    <property type="entry name" value="GPCR_Rhodpsn"/>
</dbReference>
<name>A0AAE1KPY7_PETCI</name>
<keyword evidence="8 10" id="KW-0675">Receptor</keyword>